<dbReference type="OrthoDB" id="527688at2759"/>
<keyword evidence="3" id="KW-1185">Reference proteome</keyword>
<dbReference type="GO" id="GO:0030681">
    <property type="term" value="C:multimeric ribonuclease P complex"/>
    <property type="evidence" value="ECO:0000318"/>
    <property type="project" value="GO_Central"/>
</dbReference>
<feature type="region of interest" description="Disordered" evidence="1">
    <location>
        <begin position="199"/>
        <end position="266"/>
    </location>
</feature>
<dbReference type="GO" id="GO:0000172">
    <property type="term" value="C:ribonuclease MRP complex"/>
    <property type="evidence" value="ECO:0000318"/>
    <property type="project" value="GO_Central"/>
</dbReference>
<dbReference type="PANTHER" id="PTHR15396:SF1">
    <property type="entry name" value="RIBONUCLEASE P PROTEIN SUBUNIT P40"/>
    <property type="match status" value="1"/>
</dbReference>
<proteinExistence type="predicted"/>
<feature type="compositionally biased region" description="Polar residues" evidence="1">
    <location>
        <begin position="206"/>
        <end position="215"/>
    </location>
</feature>
<dbReference type="Proteomes" id="UP000054558">
    <property type="component" value="Unassembled WGS sequence"/>
</dbReference>
<dbReference type="AlphaFoldDB" id="A0A1Y1HUR6"/>
<organism evidence="2 3">
    <name type="scientific">Klebsormidium nitens</name>
    <name type="common">Green alga</name>
    <name type="synonym">Ulothrix nitens</name>
    <dbReference type="NCBI Taxonomy" id="105231"/>
    <lineage>
        <taxon>Eukaryota</taxon>
        <taxon>Viridiplantae</taxon>
        <taxon>Streptophyta</taxon>
        <taxon>Klebsormidiophyceae</taxon>
        <taxon>Klebsormidiales</taxon>
        <taxon>Klebsormidiaceae</taxon>
        <taxon>Klebsormidium</taxon>
    </lineage>
</organism>
<dbReference type="Pfam" id="PF08584">
    <property type="entry name" value="Ribonuc_P_40"/>
    <property type="match status" value="2"/>
</dbReference>
<dbReference type="InterPro" id="IPR013893">
    <property type="entry name" value="RNase_P_Rpp40"/>
</dbReference>
<evidence type="ECO:0000313" key="3">
    <source>
        <dbReference type="Proteomes" id="UP000054558"/>
    </source>
</evidence>
<protein>
    <submittedName>
        <fullName evidence="2">Ribonucleases P/MRP protein subunit RPP40</fullName>
    </submittedName>
</protein>
<reference evidence="2 3" key="1">
    <citation type="journal article" date="2014" name="Nat. Commun.">
        <title>Klebsormidium flaccidum genome reveals primary factors for plant terrestrial adaptation.</title>
        <authorList>
            <person name="Hori K."/>
            <person name="Maruyama F."/>
            <person name="Fujisawa T."/>
            <person name="Togashi T."/>
            <person name="Yamamoto N."/>
            <person name="Seo M."/>
            <person name="Sato S."/>
            <person name="Yamada T."/>
            <person name="Mori H."/>
            <person name="Tajima N."/>
            <person name="Moriyama T."/>
            <person name="Ikeuchi M."/>
            <person name="Watanabe M."/>
            <person name="Wada H."/>
            <person name="Kobayashi K."/>
            <person name="Saito M."/>
            <person name="Masuda T."/>
            <person name="Sasaki-Sekimoto Y."/>
            <person name="Mashiguchi K."/>
            <person name="Awai K."/>
            <person name="Shimojima M."/>
            <person name="Masuda S."/>
            <person name="Iwai M."/>
            <person name="Nobusawa T."/>
            <person name="Narise T."/>
            <person name="Kondo S."/>
            <person name="Saito H."/>
            <person name="Sato R."/>
            <person name="Murakawa M."/>
            <person name="Ihara Y."/>
            <person name="Oshima-Yamada Y."/>
            <person name="Ohtaka K."/>
            <person name="Satoh M."/>
            <person name="Sonobe K."/>
            <person name="Ishii M."/>
            <person name="Ohtani R."/>
            <person name="Kanamori-Sato M."/>
            <person name="Honoki R."/>
            <person name="Miyazaki D."/>
            <person name="Mochizuki H."/>
            <person name="Umetsu J."/>
            <person name="Higashi K."/>
            <person name="Shibata D."/>
            <person name="Kamiya Y."/>
            <person name="Sato N."/>
            <person name="Nakamura Y."/>
            <person name="Tabata S."/>
            <person name="Ida S."/>
            <person name="Kurokawa K."/>
            <person name="Ohta H."/>
        </authorList>
    </citation>
    <scope>NUCLEOTIDE SEQUENCE [LARGE SCALE GENOMIC DNA]</scope>
    <source>
        <strain evidence="2 3">NIES-2285</strain>
    </source>
</reference>
<name>A0A1Y1HUR6_KLENI</name>
<dbReference type="STRING" id="105231.A0A1Y1HUR6"/>
<gene>
    <name evidence="2" type="ORF">KFL_000930290</name>
</gene>
<dbReference type="PANTHER" id="PTHR15396">
    <property type="entry name" value="RIBONUCLEASE P PROTEIN SUBUNIT P40"/>
    <property type="match status" value="1"/>
</dbReference>
<dbReference type="EMBL" id="DF237042">
    <property type="protein sequence ID" value="GAQ81883.1"/>
    <property type="molecule type" value="Genomic_DNA"/>
</dbReference>
<feature type="compositionally biased region" description="Basic and acidic residues" evidence="1">
    <location>
        <begin position="236"/>
        <end position="251"/>
    </location>
</feature>
<accession>A0A1Y1HUR6</accession>
<evidence type="ECO:0000256" key="1">
    <source>
        <dbReference type="SAM" id="MobiDB-lite"/>
    </source>
</evidence>
<evidence type="ECO:0000313" key="2">
    <source>
        <dbReference type="EMBL" id="GAQ81883.1"/>
    </source>
</evidence>
<sequence>MELLLPVLPGSDSKQLVITNTDALGTPQPFFQGFRAPLSTFVSPHFVSTYVKSAAEFVAISNATPIDRTDAATVSPDGKLHLALTKQSYETLGLVGTTSAFQPHNRHNVTIDLRAKSFVPGRKLHDRVQECLTKRAGSLEFLALCIKDGKPLEVFEVAGVKHRVERDDRTVEKLRLPMLNQPQGEAVRGEAMDAAQPMEFDWGTPDASSWDTPPVTQFGPPASETLPEAFQPGQQRDVEESGEGQRHDRQHSAAGAGGPPTEAKQGDLLTDDRFLLALHEWLGAVACGAAGAEVRTDLAGTRVDSGQPASNHDWFADCHVANQDGAARAVRWTGLIAPSQVLCCIGLARRLIAEKRVPWAALTVWGFADAPVSWYGAEHGYAHSGENDYSLVMLEDGRYLLYSAACGHDAMKLG</sequence>
<dbReference type="GO" id="GO:0001682">
    <property type="term" value="P:tRNA 5'-leader removal"/>
    <property type="evidence" value="ECO:0000318"/>
    <property type="project" value="GO_Central"/>
</dbReference>
<dbReference type="GO" id="GO:0000447">
    <property type="term" value="P:endonucleolytic cleavage in ITS1 to separate SSU-rRNA from 5.8S rRNA and LSU-rRNA from tricistronic rRNA transcript (SSU-rRNA, 5.8S rRNA, LSU-rRNA)"/>
    <property type="evidence" value="ECO:0000318"/>
    <property type="project" value="GO_Central"/>
</dbReference>
<dbReference type="OMA" id="VWGFADT"/>